<gene>
    <name evidence="4" type="ORF">FRACYDRAFT_239872</name>
</gene>
<protein>
    <recommendedName>
        <fullName evidence="3">RING-type domain-containing protein</fullName>
    </recommendedName>
</protein>
<dbReference type="KEGG" id="fcy:FRACYDRAFT_239872"/>
<keyword evidence="5" id="KW-1185">Reference proteome</keyword>
<dbReference type="PROSITE" id="PS50089">
    <property type="entry name" value="ZF_RING_2"/>
    <property type="match status" value="1"/>
</dbReference>
<keyword evidence="1" id="KW-0862">Zinc</keyword>
<keyword evidence="1" id="KW-0479">Metal-binding</keyword>
<organism evidence="4 5">
    <name type="scientific">Fragilariopsis cylindrus CCMP1102</name>
    <dbReference type="NCBI Taxonomy" id="635003"/>
    <lineage>
        <taxon>Eukaryota</taxon>
        <taxon>Sar</taxon>
        <taxon>Stramenopiles</taxon>
        <taxon>Ochrophyta</taxon>
        <taxon>Bacillariophyta</taxon>
        <taxon>Bacillariophyceae</taxon>
        <taxon>Bacillariophycidae</taxon>
        <taxon>Bacillariales</taxon>
        <taxon>Bacillariaceae</taxon>
        <taxon>Fragilariopsis</taxon>
    </lineage>
</organism>
<evidence type="ECO:0000313" key="5">
    <source>
        <dbReference type="Proteomes" id="UP000095751"/>
    </source>
</evidence>
<feature type="compositionally biased region" description="Low complexity" evidence="2">
    <location>
        <begin position="232"/>
        <end position="244"/>
    </location>
</feature>
<dbReference type="GO" id="GO:0008270">
    <property type="term" value="F:zinc ion binding"/>
    <property type="evidence" value="ECO:0007669"/>
    <property type="project" value="UniProtKB-KW"/>
</dbReference>
<feature type="domain" description="RING-type" evidence="3">
    <location>
        <begin position="33"/>
        <end position="95"/>
    </location>
</feature>
<dbReference type="SUPFAM" id="SSF57850">
    <property type="entry name" value="RING/U-box"/>
    <property type="match status" value="1"/>
</dbReference>
<feature type="region of interest" description="Disordered" evidence="2">
    <location>
        <begin position="229"/>
        <end position="248"/>
    </location>
</feature>
<accession>A0A1E7FAM3</accession>
<dbReference type="Gene3D" id="3.30.40.10">
    <property type="entry name" value="Zinc/RING finger domain, C3HC4 (zinc finger)"/>
    <property type="match status" value="1"/>
</dbReference>
<name>A0A1E7FAM3_9STRA</name>
<reference evidence="4 5" key="1">
    <citation type="submission" date="2016-09" db="EMBL/GenBank/DDBJ databases">
        <title>Extensive genetic diversity and differential bi-allelic expression allows diatom success in the polar Southern Ocean.</title>
        <authorList>
            <consortium name="DOE Joint Genome Institute"/>
            <person name="Mock T."/>
            <person name="Otillar R.P."/>
            <person name="Strauss J."/>
            <person name="Dupont C."/>
            <person name="Frickenhaus S."/>
            <person name="Maumus F."/>
            <person name="Mcmullan M."/>
            <person name="Sanges R."/>
            <person name="Schmutz J."/>
            <person name="Toseland A."/>
            <person name="Valas R."/>
            <person name="Veluchamy A."/>
            <person name="Ward B.J."/>
            <person name="Allen A."/>
            <person name="Barry K."/>
            <person name="Falciatore A."/>
            <person name="Ferrante M."/>
            <person name="Fortunato A.E."/>
            <person name="Gloeckner G."/>
            <person name="Gruber A."/>
            <person name="Hipkin R."/>
            <person name="Janech M."/>
            <person name="Kroth P."/>
            <person name="Leese F."/>
            <person name="Lindquist E."/>
            <person name="Lyon B.R."/>
            <person name="Martin J."/>
            <person name="Mayer C."/>
            <person name="Parker M."/>
            <person name="Quesneville H."/>
            <person name="Raymond J."/>
            <person name="Uhlig C."/>
            <person name="Valentin K.U."/>
            <person name="Worden A.Z."/>
            <person name="Armbrust E.V."/>
            <person name="Bowler C."/>
            <person name="Green B."/>
            <person name="Moulton V."/>
            <person name="Van Oosterhout C."/>
            <person name="Grigoriev I."/>
        </authorList>
    </citation>
    <scope>NUCLEOTIDE SEQUENCE [LARGE SCALE GENOMIC DNA]</scope>
    <source>
        <strain evidence="4 5">CCMP1102</strain>
    </source>
</reference>
<evidence type="ECO:0000259" key="3">
    <source>
        <dbReference type="PROSITE" id="PS50089"/>
    </source>
</evidence>
<keyword evidence="1" id="KW-0863">Zinc-finger</keyword>
<sequence length="489" mass="55534">MMAATPKTMATTTTTTTKNIQTKDDDNDDCYSCPICLEYLSRSEHVVYPLPCQNCDYNFCSDCVENFCKAEKDDFQMASDGSRQVKVTVSCPQCRSKYPIHDLEGTVLLLRKAHRLAGAILKNATNEYNKNTTPELILLSDSELTASQLACKSEFATRNLRKRLEEAHVLYEHACEKGGAQRNSDHDETEAKIIREEAKALWMTLLEQLPVVEDNHFYSDDLDGDGSNCRDSFGSAGSSSSSSSKKPVVDDTLFQGYEEFVNRDEKIFLTDLFTSGDIRSLAQAALIMHGVRRMCMTGKHTAIRKDSEPPMSKHEMQKHVDFIDQMKLSYPLPNHMPGYFLIPAYTRWEGYMTLKDKPWDGSILPPQRSKRVFDQVYGQAYKPPREAHIYPITVATIQGVCGPVGRLGLRKGDVVTHVNDAEWNGSAESLQNYIYECYTNHPEDEISLTVNANPETSTFLRIRREMMQRKARERQKQNQQLRQAKISKV</sequence>
<dbReference type="Proteomes" id="UP000095751">
    <property type="component" value="Unassembled WGS sequence"/>
</dbReference>
<evidence type="ECO:0000256" key="2">
    <source>
        <dbReference type="SAM" id="MobiDB-lite"/>
    </source>
</evidence>
<dbReference type="InterPro" id="IPR013083">
    <property type="entry name" value="Znf_RING/FYVE/PHD"/>
</dbReference>
<evidence type="ECO:0000313" key="4">
    <source>
        <dbReference type="EMBL" id="OEU15196.1"/>
    </source>
</evidence>
<evidence type="ECO:0000256" key="1">
    <source>
        <dbReference type="PROSITE-ProRule" id="PRU00175"/>
    </source>
</evidence>
<dbReference type="AlphaFoldDB" id="A0A1E7FAM3"/>
<dbReference type="InParanoid" id="A0A1E7FAM3"/>
<proteinExistence type="predicted"/>
<dbReference type="InterPro" id="IPR001841">
    <property type="entry name" value="Znf_RING"/>
</dbReference>
<dbReference type="OrthoDB" id="47310at2759"/>
<dbReference type="EMBL" id="KV784359">
    <property type="protein sequence ID" value="OEU15196.1"/>
    <property type="molecule type" value="Genomic_DNA"/>
</dbReference>